<keyword evidence="2" id="KW-1185">Reference proteome</keyword>
<protein>
    <submittedName>
        <fullName evidence="1">Uncharacterized protein</fullName>
    </submittedName>
</protein>
<organism evidence="1 2">
    <name type="scientific">Gracilibacillus boraciitolerans JCM 21714</name>
    <dbReference type="NCBI Taxonomy" id="1298598"/>
    <lineage>
        <taxon>Bacteria</taxon>
        <taxon>Bacillati</taxon>
        <taxon>Bacillota</taxon>
        <taxon>Bacilli</taxon>
        <taxon>Bacillales</taxon>
        <taxon>Bacillaceae</taxon>
        <taxon>Gracilibacillus</taxon>
    </lineage>
</organism>
<comment type="caution">
    <text evidence="1">The sequence shown here is derived from an EMBL/GenBank/DDBJ whole genome shotgun (WGS) entry which is preliminary data.</text>
</comment>
<evidence type="ECO:0000313" key="2">
    <source>
        <dbReference type="Proteomes" id="UP000019102"/>
    </source>
</evidence>
<dbReference type="Proteomes" id="UP000019102">
    <property type="component" value="Unassembled WGS sequence"/>
</dbReference>
<accession>W4VMY7</accession>
<dbReference type="STRING" id="1298598.JCM21714_3346"/>
<proteinExistence type="predicted"/>
<dbReference type="eggNOG" id="COG2304">
    <property type="taxonomic scope" value="Bacteria"/>
</dbReference>
<reference evidence="1 2" key="1">
    <citation type="journal article" date="2014" name="Genome Announc.">
        <title>Draft Genome Sequence of the Boron-Tolerant and Moderately Halotolerant Bacterium Gracilibacillus boraciitolerans JCM 21714T.</title>
        <authorList>
            <person name="Ahmed I."/>
            <person name="Oshima K."/>
            <person name="Suda W."/>
            <person name="Kitamura K."/>
            <person name="Iida T."/>
            <person name="Ohmori Y."/>
            <person name="Fujiwara T."/>
            <person name="Hattori M."/>
            <person name="Ohkuma M."/>
        </authorList>
    </citation>
    <scope>NUCLEOTIDE SEQUENCE [LARGE SCALE GENOMIC DNA]</scope>
    <source>
        <strain evidence="1 2">JCM 21714</strain>
    </source>
</reference>
<sequence>MVDWTSKLESISTIFAKITSGGITPTGPALKEAMYQFGKKTLRRRFIKDDYTDIEEA</sequence>
<dbReference type="AlphaFoldDB" id="W4VMY7"/>
<evidence type="ECO:0000313" key="1">
    <source>
        <dbReference type="EMBL" id="GAE94208.1"/>
    </source>
</evidence>
<gene>
    <name evidence="1" type="ORF">JCM21714_3346</name>
</gene>
<name>W4VMY7_9BACI</name>
<dbReference type="EMBL" id="BAVS01000020">
    <property type="protein sequence ID" value="GAE94208.1"/>
    <property type="molecule type" value="Genomic_DNA"/>
</dbReference>